<keyword evidence="4" id="KW-1185">Reference proteome</keyword>
<accession>A0A423U836</accession>
<feature type="compositionally biased region" description="Low complexity" evidence="1">
    <location>
        <begin position="396"/>
        <end position="405"/>
    </location>
</feature>
<dbReference type="AlphaFoldDB" id="A0A423U836"/>
<feature type="transmembrane region" description="Helical" evidence="2">
    <location>
        <begin position="367"/>
        <end position="390"/>
    </location>
</feature>
<keyword evidence="2" id="KW-1133">Transmembrane helix</keyword>
<comment type="caution">
    <text evidence="3">The sequence shown here is derived from an EMBL/GenBank/DDBJ whole genome shotgun (WGS) entry which is preliminary data.</text>
</comment>
<evidence type="ECO:0000256" key="1">
    <source>
        <dbReference type="SAM" id="MobiDB-lite"/>
    </source>
</evidence>
<sequence>MSLEGEISSEVHEDLEDIPSTEWEKSLAISPTALSCISAPYDEDVDLGVGEVQEFVNESDNKEKRRKKSHHRRFTVPVVTADMQEVVASQSEDIRMDTKAEMFAETLQVPMAQKLLHLKYDELSYADTESESIVDASLMSGSDKGLAYIESCLRGRIFSGWVEERKWVENLGSYRDIVEVDEWEVDFNKQLNIIIRKIPGVQEGTRWINITAPTAVQLSYCLWVLLIQPPIPGHYWFVITGVAVQPLFGLKISLQIVRSIDPQDYETAEARSKRRQISSSELGHELETISQQFMDWWDQVRQLNFALVWSAVTATFTISNILEAVRFCIILVITLIVGLVTLLRDSYHFVLGVIHEAGIFFRNLRPFLQSVVLFVEKLIGGLYLLLAMVYRDWKQPSPQSASPSPVTRHTLQPSKSDHPHVPTCSPAVPRTVKYVPPQQWVYKRQTSNPLHS</sequence>
<keyword evidence="2" id="KW-0812">Transmembrane</keyword>
<dbReference type="OrthoDB" id="6362496at2759"/>
<name>A0A423U836_PENVA</name>
<evidence type="ECO:0000313" key="4">
    <source>
        <dbReference type="Proteomes" id="UP000283509"/>
    </source>
</evidence>
<dbReference type="EMBL" id="QCYY01000481">
    <property type="protein sequence ID" value="ROT84877.1"/>
    <property type="molecule type" value="Genomic_DNA"/>
</dbReference>
<feature type="transmembrane region" description="Helical" evidence="2">
    <location>
        <begin position="324"/>
        <end position="343"/>
    </location>
</feature>
<reference evidence="3 4" key="1">
    <citation type="submission" date="2018-04" db="EMBL/GenBank/DDBJ databases">
        <authorList>
            <person name="Zhang X."/>
            <person name="Yuan J."/>
            <person name="Li F."/>
            <person name="Xiang J."/>
        </authorList>
    </citation>
    <scope>NUCLEOTIDE SEQUENCE [LARGE SCALE GENOMIC DNA]</scope>
    <source>
        <tissue evidence="3">Muscle</tissue>
    </source>
</reference>
<feature type="region of interest" description="Disordered" evidence="1">
    <location>
        <begin position="396"/>
        <end position="427"/>
    </location>
</feature>
<keyword evidence="2" id="KW-0472">Membrane</keyword>
<gene>
    <name evidence="3" type="ORF">C7M84_021929</name>
</gene>
<evidence type="ECO:0000256" key="2">
    <source>
        <dbReference type="SAM" id="Phobius"/>
    </source>
</evidence>
<evidence type="ECO:0000313" key="3">
    <source>
        <dbReference type="EMBL" id="ROT84877.1"/>
    </source>
</evidence>
<proteinExistence type="predicted"/>
<dbReference type="Proteomes" id="UP000283509">
    <property type="component" value="Unassembled WGS sequence"/>
</dbReference>
<reference evidence="3 4" key="2">
    <citation type="submission" date="2019-01" db="EMBL/GenBank/DDBJ databases">
        <title>The decoding of complex shrimp genome reveals the adaptation for benthos swimmer, frequently molting mechanism and breeding impact on genome.</title>
        <authorList>
            <person name="Sun Y."/>
            <person name="Gao Y."/>
            <person name="Yu Y."/>
        </authorList>
    </citation>
    <scope>NUCLEOTIDE SEQUENCE [LARGE SCALE GENOMIC DNA]</scope>
    <source>
        <tissue evidence="3">Muscle</tissue>
    </source>
</reference>
<organism evidence="3 4">
    <name type="scientific">Penaeus vannamei</name>
    <name type="common">Whiteleg shrimp</name>
    <name type="synonym">Litopenaeus vannamei</name>
    <dbReference type="NCBI Taxonomy" id="6689"/>
    <lineage>
        <taxon>Eukaryota</taxon>
        <taxon>Metazoa</taxon>
        <taxon>Ecdysozoa</taxon>
        <taxon>Arthropoda</taxon>
        <taxon>Crustacea</taxon>
        <taxon>Multicrustacea</taxon>
        <taxon>Malacostraca</taxon>
        <taxon>Eumalacostraca</taxon>
        <taxon>Eucarida</taxon>
        <taxon>Decapoda</taxon>
        <taxon>Dendrobranchiata</taxon>
        <taxon>Penaeoidea</taxon>
        <taxon>Penaeidae</taxon>
        <taxon>Penaeus</taxon>
    </lineage>
</organism>
<protein>
    <submittedName>
        <fullName evidence="3">Uncharacterized protein</fullName>
    </submittedName>
</protein>
<feature type="transmembrane region" description="Helical" evidence="2">
    <location>
        <begin position="233"/>
        <end position="250"/>
    </location>
</feature>